<dbReference type="STRING" id="931626.Awo_c32990"/>
<evidence type="ECO:0000259" key="11">
    <source>
        <dbReference type="Pfam" id="PF07992"/>
    </source>
</evidence>
<dbReference type="eggNOG" id="COG1902">
    <property type="taxonomic scope" value="Bacteria"/>
</dbReference>
<dbReference type="InterPro" id="IPR001155">
    <property type="entry name" value="OxRdtase_FMN_N"/>
</dbReference>
<dbReference type="GO" id="GO:0046872">
    <property type="term" value="F:metal ion binding"/>
    <property type="evidence" value="ECO:0007669"/>
    <property type="project" value="UniProtKB-KW"/>
</dbReference>
<dbReference type="Gene3D" id="3.50.50.60">
    <property type="entry name" value="FAD/NAD(P)-binding domain"/>
    <property type="match status" value="1"/>
</dbReference>
<keyword evidence="8" id="KW-0408">Iron</keyword>
<dbReference type="Pfam" id="PF00724">
    <property type="entry name" value="Oxidored_FMN"/>
    <property type="match status" value="1"/>
</dbReference>
<dbReference type="EMBL" id="CP002987">
    <property type="protein sequence ID" value="AFA50027.1"/>
    <property type="molecule type" value="Genomic_DNA"/>
</dbReference>
<evidence type="ECO:0000259" key="10">
    <source>
        <dbReference type="Pfam" id="PF00724"/>
    </source>
</evidence>
<dbReference type="eggNOG" id="COG0446">
    <property type="taxonomic scope" value="Bacteria"/>
</dbReference>
<evidence type="ECO:0000256" key="6">
    <source>
        <dbReference type="ARBA" id="ARBA00022723"/>
    </source>
</evidence>
<comment type="cofactor">
    <cofactor evidence="2">
        <name>[4Fe-4S] cluster</name>
        <dbReference type="ChEBI" id="CHEBI:49883"/>
    </cofactor>
</comment>
<keyword evidence="13" id="KW-1185">Reference proteome</keyword>
<organism evidence="12 13">
    <name type="scientific">Acetobacterium woodii (strain ATCC 29683 / DSM 1030 / JCM 2381 / KCTC 1655 / WB1)</name>
    <dbReference type="NCBI Taxonomy" id="931626"/>
    <lineage>
        <taxon>Bacteria</taxon>
        <taxon>Bacillati</taxon>
        <taxon>Bacillota</taxon>
        <taxon>Clostridia</taxon>
        <taxon>Eubacteriales</taxon>
        <taxon>Eubacteriaceae</taxon>
        <taxon>Acetobacterium</taxon>
    </lineage>
</organism>
<dbReference type="InterPro" id="IPR051793">
    <property type="entry name" value="NADH:flavin_oxidoreductase"/>
</dbReference>
<evidence type="ECO:0000256" key="3">
    <source>
        <dbReference type="ARBA" id="ARBA00011048"/>
    </source>
</evidence>
<reference evidence="12 13" key="2">
    <citation type="journal article" date="2012" name="PLoS ONE">
        <title>An ancient pathway combining carbon dioxide fixation with the generation and utilization of a sodium ion gradient for ATP synthesis.</title>
        <authorList>
            <person name="Poehlein A."/>
            <person name="Schmidt S."/>
            <person name="Kaster A.K."/>
            <person name="Goenrich M."/>
            <person name="Vollmers J."/>
            <person name="Thurmer A."/>
            <person name="Bertsch J."/>
            <person name="Schuchmann K."/>
            <person name="Voigt B."/>
            <person name="Hecker M."/>
            <person name="Daniel R."/>
            <person name="Thauer R.K."/>
            <person name="Gottschalk G."/>
            <person name="Muller V."/>
        </authorList>
    </citation>
    <scope>NUCLEOTIDE SEQUENCE [LARGE SCALE GENOMIC DNA]</scope>
    <source>
        <strain evidence="13">ATCC 29683 / DSM 1030 / JCM 2381 / KCTC 1655 / WB1</strain>
    </source>
</reference>
<dbReference type="PANTHER" id="PTHR42917:SF2">
    <property type="entry name" value="2,4-DIENOYL-COA REDUCTASE [(2E)-ENOYL-COA-PRODUCING]"/>
    <property type="match status" value="1"/>
</dbReference>
<keyword evidence="9" id="KW-0411">Iron-sulfur</keyword>
<evidence type="ECO:0000256" key="8">
    <source>
        <dbReference type="ARBA" id="ARBA00023004"/>
    </source>
</evidence>
<keyword evidence="6" id="KW-0479">Metal-binding</keyword>
<dbReference type="GO" id="GO:0047540">
    <property type="term" value="F:2-enoate reductase activity"/>
    <property type="evidence" value="ECO:0007669"/>
    <property type="project" value="UniProtKB-EC"/>
</dbReference>
<evidence type="ECO:0000256" key="9">
    <source>
        <dbReference type="ARBA" id="ARBA00023014"/>
    </source>
</evidence>
<dbReference type="Gene3D" id="3.40.50.720">
    <property type="entry name" value="NAD(P)-binding Rossmann-like Domain"/>
    <property type="match status" value="1"/>
</dbReference>
<feature type="domain" description="NADH:flavin oxidoreductase/NADH oxidase N-terminal" evidence="10">
    <location>
        <begin position="7"/>
        <end position="356"/>
    </location>
</feature>
<dbReference type="OrthoDB" id="9772736at2"/>
<evidence type="ECO:0000256" key="1">
    <source>
        <dbReference type="ARBA" id="ARBA00001917"/>
    </source>
</evidence>
<dbReference type="AlphaFoldDB" id="H6LKA7"/>
<dbReference type="GO" id="GO:0010181">
    <property type="term" value="F:FMN binding"/>
    <property type="evidence" value="ECO:0007669"/>
    <property type="project" value="InterPro"/>
</dbReference>
<feature type="domain" description="FAD/NAD(P)-binding" evidence="11">
    <location>
        <begin position="404"/>
        <end position="635"/>
    </location>
</feature>
<dbReference type="Pfam" id="PF07992">
    <property type="entry name" value="Pyr_redox_2"/>
    <property type="match status" value="1"/>
</dbReference>
<dbReference type="PANTHER" id="PTHR42917">
    <property type="entry name" value="2,4-DIENOYL-COA REDUCTASE"/>
    <property type="match status" value="1"/>
</dbReference>
<comment type="similarity">
    <text evidence="3">In the N-terminal section; belongs to the NADH:flavin oxidoreductase/NADH oxidase family.</text>
</comment>
<accession>H6LKA7</accession>
<dbReference type="Proteomes" id="UP000007177">
    <property type="component" value="Chromosome"/>
</dbReference>
<protein>
    <submittedName>
        <fullName evidence="12">2-enoate reductase Enr3</fullName>
        <ecNumber evidence="12">1.3.1.31</ecNumber>
    </submittedName>
</protein>
<reference evidence="13" key="1">
    <citation type="submission" date="2011-07" db="EMBL/GenBank/DDBJ databases">
        <title>Complete genome sequence of Acetobacterium woodii.</title>
        <authorList>
            <person name="Poehlein A."/>
            <person name="Schmidt S."/>
            <person name="Kaster A.-K."/>
            <person name="Goenrich M."/>
            <person name="Vollmers J."/>
            <person name="Thuermer A."/>
            <person name="Gottschalk G."/>
            <person name="Thauer R.K."/>
            <person name="Daniel R."/>
            <person name="Mueller V."/>
        </authorList>
    </citation>
    <scope>NUCLEOTIDE SEQUENCE [LARGE SCALE GENOMIC DNA]</scope>
    <source>
        <strain evidence="13">ATCC 29683 / DSM 1030 / JCM 2381 / KCTC 1655 / WB1</strain>
    </source>
</reference>
<name>H6LKA7_ACEWD</name>
<dbReference type="InterPro" id="IPR023753">
    <property type="entry name" value="FAD/NAD-binding_dom"/>
</dbReference>
<dbReference type="HOGENOM" id="CLU_012153_1_1_9"/>
<dbReference type="RefSeq" id="WP_014357623.1">
    <property type="nucleotide sequence ID" value="NC_016894.1"/>
</dbReference>
<proteinExistence type="inferred from homology"/>
<evidence type="ECO:0000256" key="2">
    <source>
        <dbReference type="ARBA" id="ARBA00001966"/>
    </source>
</evidence>
<dbReference type="KEGG" id="awo:Awo_c32990"/>
<keyword evidence="4" id="KW-0285">Flavoprotein</keyword>
<dbReference type="EC" id="1.3.1.31" evidence="12"/>
<keyword evidence="7 12" id="KW-0560">Oxidoreductase</keyword>
<evidence type="ECO:0000256" key="7">
    <source>
        <dbReference type="ARBA" id="ARBA00023002"/>
    </source>
</evidence>
<evidence type="ECO:0000313" key="13">
    <source>
        <dbReference type="Proteomes" id="UP000007177"/>
    </source>
</evidence>
<gene>
    <name evidence="12" type="primary">enr3</name>
    <name evidence="12" type="ordered locus">Awo_c32990</name>
</gene>
<keyword evidence="5" id="KW-0288">FMN</keyword>
<dbReference type="Gene3D" id="3.20.20.70">
    <property type="entry name" value="Aldolase class I"/>
    <property type="match status" value="1"/>
</dbReference>
<comment type="cofactor">
    <cofactor evidence="1">
        <name>FMN</name>
        <dbReference type="ChEBI" id="CHEBI:58210"/>
    </cofactor>
</comment>
<evidence type="ECO:0000256" key="5">
    <source>
        <dbReference type="ARBA" id="ARBA00022643"/>
    </source>
</evidence>
<dbReference type="GO" id="GO:0051536">
    <property type="term" value="F:iron-sulfur cluster binding"/>
    <property type="evidence" value="ECO:0007669"/>
    <property type="project" value="UniProtKB-KW"/>
</dbReference>
<evidence type="ECO:0000313" key="12">
    <source>
        <dbReference type="EMBL" id="AFA50027.1"/>
    </source>
</evidence>
<sequence length="664" mass="72876">MSFKYQKLFEPMQIGNVTIKNRFAMAPMGPIGLGDSDGGFNQRGIDYYVERAKGGTGLIITGVCFVNNEVEPHEMPSTPSPTVNPVHFTRTAREMTERIHAYDGKVFIQLSAGFGRVSPPINPDVQPVSASPIMNRWADIPCRSLTKEEIRHIVKKFGEGAATAKNAGFDGVQIHAVHEGYLLDQFAISFFNNRTDEYGGSLENRLRFAREVVDEIKKTCGQDFVVTLRYSPKSFIKDWRVGGLPGEVFEEKGRDLPEGIETAKLLVKYGYDSLDVDVGCYDAWFWNHPPMYQKKGLYIPYAKAIKEAVSVPVICAGRMDNPDLALSALDDSACDIIGLGRPLLADADYVNKLRSNQTELIRPCLSCHEGCLGRMVHYGWLNCAVNPSCARERITALQPALKAKKVMIIGGGVAGCEAARVLRLRGHLPEIYEQSNRLGGNLIPGGMPDFKEDDHALAAWYENTLKDLQVPVYYNSPITPEMVTAANPDTVIIATGSTPKNISLGDDAKVFNAEDVLLGIKDPGEQVVVLGGGLVGCELALWLKNNGKDVSLVEAEDSLLKLNAPLCFANTDMLLSLISYNKINVYTESKAVRTTAQGVMLATPRGEQELKADAIVLAVGYCPKNSLYNALKFEVADIHLLGDARRVSNIMYAIWDAFEVASNI</sequence>
<dbReference type="InterPro" id="IPR013785">
    <property type="entry name" value="Aldolase_TIM"/>
</dbReference>
<dbReference type="SUPFAM" id="SSF51905">
    <property type="entry name" value="FAD/NAD(P)-binding domain"/>
    <property type="match status" value="1"/>
</dbReference>
<dbReference type="SUPFAM" id="SSF51395">
    <property type="entry name" value="FMN-linked oxidoreductases"/>
    <property type="match status" value="1"/>
</dbReference>
<dbReference type="PRINTS" id="PR00368">
    <property type="entry name" value="FADPNR"/>
</dbReference>
<dbReference type="InterPro" id="IPR036188">
    <property type="entry name" value="FAD/NAD-bd_sf"/>
</dbReference>
<evidence type="ECO:0000256" key="4">
    <source>
        <dbReference type="ARBA" id="ARBA00022630"/>
    </source>
</evidence>